<gene>
    <name evidence="2" type="ORF">CC85DRAFT_117724</name>
</gene>
<proteinExistence type="predicted"/>
<evidence type="ECO:0000256" key="1">
    <source>
        <dbReference type="SAM" id="MobiDB-lite"/>
    </source>
</evidence>
<evidence type="ECO:0000313" key="3">
    <source>
        <dbReference type="Proteomes" id="UP000053611"/>
    </source>
</evidence>
<reference evidence="2 3" key="1">
    <citation type="submission" date="2015-03" db="EMBL/GenBank/DDBJ databases">
        <title>Genomics and transcriptomics of the oil-accumulating basidiomycete yeast T. oleaginosus allow insights into substrate utilization and the diverse evolutionary trajectories of mating systems in fungi.</title>
        <authorList>
            <consortium name="DOE Joint Genome Institute"/>
            <person name="Kourist R."/>
            <person name="Kracht O."/>
            <person name="Bracharz F."/>
            <person name="Lipzen A."/>
            <person name="Nolan M."/>
            <person name="Ohm R."/>
            <person name="Grigoriev I."/>
            <person name="Sun S."/>
            <person name="Heitman J."/>
            <person name="Bruck T."/>
            <person name="Nowrousian M."/>
        </authorList>
    </citation>
    <scope>NUCLEOTIDE SEQUENCE [LARGE SCALE GENOMIC DNA]</scope>
    <source>
        <strain evidence="2 3">IBC0246</strain>
    </source>
</reference>
<keyword evidence="3" id="KW-1185">Reference proteome</keyword>
<dbReference type="AlphaFoldDB" id="A0A0J0XXL5"/>
<feature type="compositionally biased region" description="Pro residues" evidence="1">
    <location>
        <begin position="44"/>
        <end position="53"/>
    </location>
</feature>
<organism evidence="2 3">
    <name type="scientific">Cutaneotrichosporon oleaginosum</name>
    <dbReference type="NCBI Taxonomy" id="879819"/>
    <lineage>
        <taxon>Eukaryota</taxon>
        <taxon>Fungi</taxon>
        <taxon>Dikarya</taxon>
        <taxon>Basidiomycota</taxon>
        <taxon>Agaricomycotina</taxon>
        <taxon>Tremellomycetes</taxon>
        <taxon>Trichosporonales</taxon>
        <taxon>Trichosporonaceae</taxon>
        <taxon>Cutaneotrichosporon</taxon>
    </lineage>
</organism>
<dbReference type="RefSeq" id="XP_018282293.1">
    <property type="nucleotide sequence ID" value="XM_018419352.1"/>
</dbReference>
<accession>A0A0J0XXL5</accession>
<name>A0A0J0XXL5_9TREE</name>
<feature type="region of interest" description="Disordered" evidence="1">
    <location>
        <begin position="1"/>
        <end position="81"/>
    </location>
</feature>
<dbReference type="Proteomes" id="UP000053611">
    <property type="component" value="Unassembled WGS sequence"/>
</dbReference>
<evidence type="ECO:0000313" key="2">
    <source>
        <dbReference type="EMBL" id="KLT45802.1"/>
    </source>
</evidence>
<sequence>MRTGRTIVGSIRGVIGSTTPPHHHTTTPPPRRQPPSLRSLLFLPLPPQPPPSPAVTRHSATDRGMLRGCAVTRDARRKQRV</sequence>
<protein>
    <submittedName>
        <fullName evidence="2">Uncharacterized protein</fullName>
    </submittedName>
</protein>
<feature type="compositionally biased region" description="Low complexity" evidence="1">
    <location>
        <begin position="34"/>
        <end position="43"/>
    </location>
</feature>
<dbReference type="EMBL" id="KQ087180">
    <property type="protein sequence ID" value="KLT45802.1"/>
    <property type="molecule type" value="Genomic_DNA"/>
</dbReference>
<dbReference type="GeneID" id="28979955"/>